<reference evidence="1 2" key="1">
    <citation type="submission" date="2020-08" db="EMBL/GenBank/DDBJ databases">
        <title>Genomic Encyclopedia of Type Strains, Phase IV (KMG-IV): sequencing the most valuable type-strain genomes for metagenomic binning, comparative biology and taxonomic classification.</title>
        <authorList>
            <person name="Goeker M."/>
        </authorList>
    </citation>
    <scope>NUCLEOTIDE SEQUENCE [LARGE SCALE GENOMIC DNA]</scope>
    <source>
        <strain evidence="1 2">DSM 100397</strain>
    </source>
</reference>
<evidence type="ECO:0000313" key="1">
    <source>
        <dbReference type="EMBL" id="MBA9071938.1"/>
    </source>
</evidence>
<protein>
    <recommendedName>
        <fullName evidence="3">DUF5689 domain-containing protein</fullName>
    </recommendedName>
</protein>
<sequence length="505" mass="53967">MIMITKTIPMVLLFLLSTFGYSQIGIGTTSPDPTSVLHVESTTQGFLTPRMTTAQRTAITTPANGLMVYDTTLASFYYYDTPTTAWIKINSGKDGRLKYKLIKSTDVLATVLAAEKIAGSNTKYLLDSATLYEINGTISVDLPIELNNAYIVGEDSSEDKLVKATGDLFIGTTGGSMRILTLQATAGNVFNITGTGSIVGGTQTQSMIVRDCIVSTSANVGKLENFALVFISIVQYINNTTGIIYKDISRLLLSNAGWFSSNSGTYETLQGTFGLVAKQGGFSEVTGTKIGFDVSGNPTVTGDAVMETVVFTGTLTSGKYVNPYTVGTYTGFNFNNSWSVRCTGIPNEGDSQSTGTVYLDRTGTAQVQTPIGTLNVGAKLAINAGLNSNLYRATSAQTNRITYSGKKGRVFQVNCSISFGNATGLTNTEYAFYIMRIPSAGGTDPQISTETLIDTNAGYIQSFPVQGSVYLNTGDSIELWVKRLNQGTGTTAQSFLVRSFNMSIK</sequence>
<comment type="caution">
    <text evidence="1">The sequence shown here is derived from an EMBL/GenBank/DDBJ whole genome shotgun (WGS) entry which is preliminary data.</text>
</comment>
<dbReference type="EMBL" id="JACJIS010000001">
    <property type="protein sequence ID" value="MBA9071938.1"/>
    <property type="molecule type" value="Genomic_DNA"/>
</dbReference>
<proteinExistence type="predicted"/>
<organism evidence="1 2">
    <name type="scientific">Flavobacterium gossypii</name>
    <dbReference type="NCBI Taxonomy" id="1646119"/>
    <lineage>
        <taxon>Bacteria</taxon>
        <taxon>Pseudomonadati</taxon>
        <taxon>Bacteroidota</taxon>
        <taxon>Flavobacteriia</taxon>
        <taxon>Flavobacteriales</taxon>
        <taxon>Flavobacteriaceae</taxon>
        <taxon>Flavobacterium</taxon>
    </lineage>
</organism>
<evidence type="ECO:0000313" key="2">
    <source>
        <dbReference type="Proteomes" id="UP000555003"/>
    </source>
</evidence>
<evidence type="ECO:0008006" key="3">
    <source>
        <dbReference type="Google" id="ProtNLM"/>
    </source>
</evidence>
<name>A0ABR6DJT0_9FLAO</name>
<dbReference type="RefSeq" id="WP_182492123.1">
    <property type="nucleotide sequence ID" value="NZ_JACJIS010000001.1"/>
</dbReference>
<gene>
    <name evidence="1" type="ORF">GGR22_000064</name>
</gene>
<accession>A0ABR6DJT0</accession>
<dbReference type="Proteomes" id="UP000555003">
    <property type="component" value="Unassembled WGS sequence"/>
</dbReference>
<keyword evidence="2" id="KW-1185">Reference proteome</keyword>